<comment type="caution">
    <text evidence="1">The sequence shown here is derived from an EMBL/GenBank/DDBJ whole genome shotgun (WGS) entry which is preliminary data.</text>
</comment>
<proteinExistence type="predicted"/>
<sequence length="125" mass="14820">RKISPDVKRAAIRLFQHGHLSLPDILDCVGFSERTFWRCKRLMDTTGDVLPPQSYERGRPRTLLQSDVDYLLELVNLRPSWFLDELQHLAATNRLIDVHYTTIHRELERRDISVKQLRRTAKERN</sequence>
<feature type="non-terminal residue" evidence="1">
    <location>
        <position position="1"/>
    </location>
</feature>
<reference evidence="1" key="2">
    <citation type="journal article" date="2022" name="New Phytol.">
        <title>Evolutionary transition to the ectomycorrhizal habit in the genomes of a hyperdiverse lineage of mushroom-forming fungi.</title>
        <authorList>
            <person name="Looney B."/>
            <person name="Miyauchi S."/>
            <person name="Morin E."/>
            <person name="Drula E."/>
            <person name="Courty P.E."/>
            <person name="Kohler A."/>
            <person name="Kuo A."/>
            <person name="LaButti K."/>
            <person name="Pangilinan J."/>
            <person name="Lipzen A."/>
            <person name="Riley R."/>
            <person name="Andreopoulos W."/>
            <person name="He G."/>
            <person name="Johnson J."/>
            <person name="Nolan M."/>
            <person name="Tritt A."/>
            <person name="Barry K.W."/>
            <person name="Grigoriev I.V."/>
            <person name="Nagy L.G."/>
            <person name="Hibbett D."/>
            <person name="Henrissat B."/>
            <person name="Matheny P.B."/>
            <person name="Labbe J."/>
            <person name="Martin F.M."/>
        </authorList>
    </citation>
    <scope>NUCLEOTIDE SEQUENCE</scope>
    <source>
        <strain evidence="1">HHB10654</strain>
    </source>
</reference>
<evidence type="ECO:0000313" key="2">
    <source>
        <dbReference type="Proteomes" id="UP000814140"/>
    </source>
</evidence>
<accession>A0ACB8SPB6</accession>
<dbReference type="Proteomes" id="UP000814140">
    <property type="component" value="Unassembled WGS sequence"/>
</dbReference>
<feature type="non-terminal residue" evidence="1">
    <location>
        <position position="125"/>
    </location>
</feature>
<protein>
    <submittedName>
        <fullName evidence="1">Uncharacterized protein</fullName>
    </submittedName>
</protein>
<reference evidence="1" key="1">
    <citation type="submission" date="2021-03" db="EMBL/GenBank/DDBJ databases">
        <authorList>
            <consortium name="DOE Joint Genome Institute"/>
            <person name="Ahrendt S."/>
            <person name="Looney B.P."/>
            <person name="Miyauchi S."/>
            <person name="Morin E."/>
            <person name="Drula E."/>
            <person name="Courty P.E."/>
            <person name="Chicoki N."/>
            <person name="Fauchery L."/>
            <person name="Kohler A."/>
            <person name="Kuo A."/>
            <person name="Labutti K."/>
            <person name="Pangilinan J."/>
            <person name="Lipzen A."/>
            <person name="Riley R."/>
            <person name="Andreopoulos W."/>
            <person name="He G."/>
            <person name="Johnson J."/>
            <person name="Barry K.W."/>
            <person name="Grigoriev I.V."/>
            <person name="Nagy L."/>
            <person name="Hibbett D."/>
            <person name="Henrissat B."/>
            <person name="Matheny P.B."/>
            <person name="Labbe J."/>
            <person name="Martin F."/>
        </authorList>
    </citation>
    <scope>NUCLEOTIDE SEQUENCE</scope>
    <source>
        <strain evidence="1">HHB10654</strain>
    </source>
</reference>
<name>A0ACB8SPB6_9AGAM</name>
<keyword evidence="2" id="KW-1185">Reference proteome</keyword>
<organism evidence="1 2">
    <name type="scientific">Artomyces pyxidatus</name>
    <dbReference type="NCBI Taxonomy" id="48021"/>
    <lineage>
        <taxon>Eukaryota</taxon>
        <taxon>Fungi</taxon>
        <taxon>Dikarya</taxon>
        <taxon>Basidiomycota</taxon>
        <taxon>Agaricomycotina</taxon>
        <taxon>Agaricomycetes</taxon>
        <taxon>Russulales</taxon>
        <taxon>Auriscalpiaceae</taxon>
        <taxon>Artomyces</taxon>
    </lineage>
</organism>
<dbReference type="EMBL" id="MU277237">
    <property type="protein sequence ID" value="KAI0058280.1"/>
    <property type="molecule type" value="Genomic_DNA"/>
</dbReference>
<evidence type="ECO:0000313" key="1">
    <source>
        <dbReference type="EMBL" id="KAI0058280.1"/>
    </source>
</evidence>
<gene>
    <name evidence="1" type="ORF">BV25DRAFT_1776568</name>
</gene>